<keyword evidence="2" id="KW-1185">Reference proteome</keyword>
<proteinExistence type="predicted"/>
<organism evidence="1 2">
    <name type="scientific">Streptomyces clavifer</name>
    <dbReference type="NCBI Taxonomy" id="68188"/>
    <lineage>
        <taxon>Bacteria</taxon>
        <taxon>Bacillati</taxon>
        <taxon>Actinomycetota</taxon>
        <taxon>Actinomycetes</taxon>
        <taxon>Kitasatosporales</taxon>
        <taxon>Streptomycetaceae</taxon>
        <taxon>Streptomyces</taxon>
    </lineage>
</organism>
<reference evidence="1 2" key="1">
    <citation type="submission" date="2021-03" db="EMBL/GenBank/DDBJ databases">
        <title>Sequencing the genomes of 1000 actinobacteria strains.</title>
        <authorList>
            <person name="Klenk H.-P."/>
        </authorList>
    </citation>
    <scope>NUCLEOTIDE SEQUENCE [LARGE SCALE GENOMIC DNA]</scope>
    <source>
        <strain evidence="1 2">DSM 40843</strain>
    </source>
</reference>
<accession>A0ABS4V8Q7</accession>
<dbReference type="InterPro" id="IPR009351">
    <property type="entry name" value="AlkZ-like"/>
</dbReference>
<gene>
    <name evidence="1" type="ORF">JOF59_002686</name>
</gene>
<dbReference type="EMBL" id="JAGINS010000001">
    <property type="protein sequence ID" value="MBP2360286.1"/>
    <property type="molecule type" value="Genomic_DNA"/>
</dbReference>
<dbReference type="RefSeq" id="WP_209470153.1">
    <property type="nucleotide sequence ID" value="NZ_BMWJ01000004.1"/>
</dbReference>
<dbReference type="PANTHER" id="PTHR38479:SF2">
    <property type="entry name" value="WINGED HELIX DNA-BINDING DOMAIN-CONTAINING PROTEIN"/>
    <property type="match status" value="1"/>
</dbReference>
<sequence>MHHIDDEQRRIRLGRRHLLARSLRASSVVKVADAVVALHATDAATVYLSTCARLSEPNVETVERALYEDVSLVRLLSMRNTLFAMSTDAARFVDASHARAVAAKERRTFLKHLREDGKGLDEHWLAEVERGTLTVLDERGRATGSELSAVVPSLRTKITVFPGTRQETVQGVASRVIRLLAADGRIRRDRPRGAWTSSQFRWTATTPWPAADPAEARTEVARRWLFSYGPATEADLKWWTGWGVRETRQALAAVTAEEVSLDSGASGWVVPGDLAPEPPPEPWAALLPGLDPSAMGWTDRAFHLRADHRGALFDRAGNIGPTVWWNGTIVGGWAQRADGELVWRLLSDVGREAVRHIEQEAAGLSAWVGGARVTPRFRTPLERELTA</sequence>
<dbReference type="PANTHER" id="PTHR38479">
    <property type="entry name" value="LMO0824 PROTEIN"/>
    <property type="match status" value="1"/>
</dbReference>
<dbReference type="GeneID" id="97343622"/>
<evidence type="ECO:0008006" key="3">
    <source>
        <dbReference type="Google" id="ProtNLM"/>
    </source>
</evidence>
<comment type="caution">
    <text evidence="1">The sequence shown here is derived from an EMBL/GenBank/DDBJ whole genome shotgun (WGS) entry which is preliminary data.</text>
</comment>
<dbReference type="Proteomes" id="UP001519311">
    <property type="component" value="Unassembled WGS sequence"/>
</dbReference>
<evidence type="ECO:0000313" key="2">
    <source>
        <dbReference type="Proteomes" id="UP001519311"/>
    </source>
</evidence>
<name>A0ABS4V8Q7_9ACTN</name>
<dbReference type="Pfam" id="PF06224">
    <property type="entry name" value="AlkZ-like"/>
    <property type="match status" value="1"/>
</dbReference>
<evidence type="ECO:0000313" key="1">
    <source>
        <dbReference type="EMBL" id="MBP2360286.1"/>
    </source>
</evidence>
<protein>
    <recommendedName>
        <fullName evidence="3">Winged helix DNA-binding domain-containing protein</fullName>
    </recommendedName>
</protein>